<accession>A0AAU8FII2</accession>
<evidence type="ECO:0008006" key="2">
    <source>
        <dbReference type="Google" id="ProtNLM"/>
    </source>
</evidence>
<name>A0AAU8FII2_9BACT</name>
<sequence length="198" mass="21877">MQTSTFTSRGGDSRKSIYPVLGYNRKTTPKVLLGGVGTGAFLLRPISSDFHLKAHGYLSKISYWDEPVELKGVKGEDVAVFQAGGSDYLAGINGLVHYHLADRLSLGAGVGMQVLLASFARTPDIYGYGEPTGKSFIANHYYKRILPVVPVELSYRFPRTVINLRYDIGPFNRIRGDLAKAKNERYDVLSLEVGFKLN</sequence>
<reference evidence="1" key="1">
    <citation type="submission" date="2024-06" db="EMBL/GenBank/DDBJ databases">
        <title>Sequencing and assembly of the genome of Dyadobacter sp. strain 676, a symbiont of Cyamopsis tetragonoloba.</title>
        <authorList>
            <person name="Guro P."/>
            <person name="Sazanova A."/>
            <person name="Kuznetsova I."/>
            <person name="Belimov A."/>
            <person name="Safronova V."/>
        </authorList>
    </citation>
    <scope>NUCLEOTIDE SEQUENCE</scope>
    <source>
        <strain evidence="1">676</strain>
    </source>
</reference>
<proteinExistence type="predicted"/>
<gene>
    <name evidence="1" type="ORF">ABV298_27580</name>
</gene>
<evidence type="ECO:0000313" key="1">
    <source>
        <dbReference type="EMBL" id="XCH24031.1"/>
    </source>
</evidence>
<dbReference type="RefSeq" id="WP_353719354.1">
    <property type="nucleotide sequence ID" value="NZ_CP159289.1"/>
</dbReference>
<protein>
    <recommendedName>
        <fullName evidence="2">Outer membrane protein beta-barrel domain-containing protein</fullName>
    </recommendedName>
</protein>
<organism evidence="1">
    <name type="scientific">Dyadobacter sp. 676</name>
    <dbReference type="NCBI Taxonomy" id="3088362"/>
    <lineage>
        <taxon>Bacteria</taxon>
        <taxon>Pseudomonadati</taxon>
        <taxon>Bacteroidota</taxon>
        <taxon>Cytophagia</taxon>
        <taxon>Cytophagales</taxon>
        <taxon>Spirosomataceae</taxon>
        <taxon>Dyadobacter</taxon>
    </lineage>
</organism>
<dbReference type="AlphaFoldDB" id="A0AAU8FII2"/>
<dbReference type="EMBL" id="CP159289">
    <property type="protein sequence ID" value="XCH24031.1"/>
    <property type="molecule type" value="Genomic_DNA"/>
</dbReference>